<keyword evidence="2" id="KW-1185">Reference proteome</keyword>
<dbReference type="GO" id="GO:0019262">
    <property type="term" value="P:N-acetylneuraminate catabolic process"/>
    <property type="evidence" value="ECO:0007669"/>
    <property type="project" value="TreeGrafter"/>
</dbReference>
<dbReference type="InterPro" id="IPR036388">
    <property type="entry name" value="WH-like_DNA-bd_sf"/>
</dbReference>
<comment type="caution">
    <text evidence="1">The sequence shown here is derived from an EMBL/GenBank/DDBJ whole genome shotgun (WGS) entry which is preliminary data.</text>
</comment>
<dbReference type="EMBL" id="JAJATW010000021">
    <property type="protein sequence ID" value="MCB5162748.1"/>
    <property type="molecule type" value="Genomic_DNA"/>
</dbReference>
<organism evidence="1 2">
    <name type="scientific">Marinomonas algarum</name>
    <dbReference type="NCBI Taxonomy" id="2883105"/>
    <lineage>
        <taxon>Bacteria</taxon>
        <taxon>Pseudomonadati</taxon>
        <taxon>Pseudomonadota</taxon>
        <taxon>Gammaproteobacteria</taxon>
        <taxon>Oceanospirillales</taxon>
        <taxon>Oceanospirillaceae</taxon>
        <taxon>Marinomonas</taxon>
    </lineage>
</organism>
<name>A0A9X1LFA4_9GAMM</name>
<dbReference type="Proteomes" id="UP001139095">
    <property type="component" value="Unassembled WGS sequence"/>
</dbReference>
<dbReference type="Gene3D" id="3.30.420.40">
    <property type="match status" value="2"/>
</dbReference>
<accession>A0A9X1LFA4</accession>
<sequence>MRSTGSTSEQGRIYNERVILHLVRQNPDISRVSIAKYTGLSAQTVSVITAALLEQGLLQVSGKVKGRRGQPSIKLSIRKEGAYGLGVNIDRNHISAALLDFSGACILLLERQVSFPTEQLAKAIATELIEEVKAMLGENWHNVHGIGLTRPDYMDDWLDTLVTNAEQRADLIALKAALVYWQSDAFESWLTDLTQLVCFCENDAVAAATSELLLSPTASQRDFFYLFISQACGGAFVAKGECYFGAHGKAGSFGLIPTATGKHGQWILEALSLSSLQRFLEHHLLAWPTDDVIWYEPTYKEKVAQWSDEVAGEVQPALLSVIALYDPDSILIGGRLPKPVLDTLIISMSAKLTPYSVLPLPTIDVAQTAYTAGVLGAAVLPLYGSFAPQSDVLLLGSKSLGSDVTGDKATQQKRLNRSTQFVNDVRKYHEIGNTVRR</sequence>
<dbReference type="SUPFAM" id="SSF53067">
    <property type="entry name" value="Actin-like ATPase domain"/>
    <property type="match status" value="1"/>
</dbReference>
<dbReference type="InterPro" id="IPR043129">
    <property type="entry name" value="ATPase_NBD"/>
</dbReference>
<dbReference type="InterPro" id="IPR036390">
    <property type="entry name" value="WH_DNA-bd_sf"/>
</dbReference>
<dbReference type="InterPro" id="IPR000600">
    <property type="entry name" value="ROK"/>
</dbReference>
<dbReference type="RefSeq" id="WP_226755095.1">
    <property type="nucleotide sequence ID" value="NZ_JAJATW010000021.1"/>
</dbReference>
<evidence type="ECO:0000313" key="1">
    <source>
        <dbReference type="EMBL" id="MCB5162748.1"/>
    </source>
</evidence>
<dbReference type="Pfam" id="PF13412">
    <property type="entry name" value="HTH_24"/>
    <property type="match status" value="1"/>
</dbReference>
<dbReference type="Pfam" id="PF00480">
    <property type="entry name" value="ROK"/>
    <property type="match status" value="1"/>
</dbReference>
<dbReference type="AlphaFoldDB" id="A0A9X1LFA4"/>
<dbReference type="PANTHER" id="PTHR18964:SF169">
    <property type="entry name" value="N-ACETYLMANNOSAMINE KINASE"/>
    <property type="match status" value="1"/>
</dbReference>
<dbReference type="PANTHER" id="PTHR18964">
    <property type="entry name" value="ROK (REPRESSOR, ORF, KINASE) FAMILY"/>
    <property type="match status" value="1"/>
</dbReference>
<evidence type="ECO:0000313" key="2">
    <source>
        <dbReference type="Proteomes" id="UP001139095"/>
    </source>
</evidence>
<dbReference type="Gene3D" id="1.10.10.10">
    <property type="entry name" value="Winged helix-like DNA-binding domain superfamily/Winged helix DNA-binding domain"/>
    <property type="match status" value="1"/>
</dbReference>
<gene>
    <name evidence="1" type="ORF">LG368_12665</name>
</gene>
<dbReference type="SUPFAM" id="SSF46785">
    <property type="entry name" value="Winged helix' DNA-binding domain"/>
    <property type="match status" value="1"/>
</dbReference>
<reference evidence="1" key="1">
    <citation type="submission" date="2021-10" db="EMBL/GenBank/DDBJ databases">
        <title>Marinomonas pontica sp. nov., isolated from the Black Sea.</title>
        <authorList>
            <person name="Zhao L.-H."/>
            <person name="Xue J.-H."/>
        </authorList>
    </citation>
    <scope>NUCLEOTIDE SEQUENCE</scope>
    <source>
        <strain evidence="1">E8</strain>
    </source>
</reference>
<protein>
    <submittedName>
        <fullName evidence="1">ROK family transcriptional regulator</fullName>
    </submittedName>
</protein>
<dbReference type="GO" id="GO:0009384">
    <property type="term" value="F:N-acylmannosamine kinase activity"/>
    <property type="evidence" value="ECO:0007669"/>
    <property type="project" value="TreeGrafter"/>
</dbReference>
<proteinExistence type="predicted"/>